<dbReference type="FunFam" id="3.40.50.300:FF:000134">
    <property type="entry name" value="Iron-enterobactin ABC transporter ATP-binding protein"/>
    <property type="match status" value="1"/>
</dbReference>
<dbReference type="EMBL" id="FLUQ01000002">
    <property type="protein sequence ID" value="SBW02614.1"/>
    <property type="molecule type" value="Genomic_DNA"/>
</dbReference>
<proteinExistence type="predicted"/>
<dbReference type="InterPro" id="IPR003593">
    <property type="entry name" value="AAA+_ATPase"/>
</dbReference>
<dbReference type="SMART" id="SM00382">
    <property type="entry name" value="AAA"/>
    <property type="match status" value="1"/>
</dbReference>
<evidence type="ECO:0000256" key="1">
    <source>
        <dbReference type="ARBA" id="ARBA00022448"/>
    </source>
</evidence>
<dbReference type="CDD" id="cd03235">
    <property type="entry name" value="ABC_Metallic_Cations"/>
    <property type="match status" value="1"/>
</dbReference>
<evidence type="ECO:0000313" key="5">
    <source>
        <dbReference type="EMBL" id="SBW02614.1"/>
    </source>
</evidence>
<evidence type="ECO:0000256" key="3">
    <source>
        <dbReference type="ARBA" id="ARBA00022840"/>
    </source>
</evidence>
<dbReference type="GO" id="GO:0016887">
    <property type="term" value="F:ATP hydrolysis activity"/>
    <property type="evidence" value="ECO:0007669"/>
    <property type="project" value="InterPro"/>
</dbReference>
<accession>A0A212JT17</accession>
<dbReference type="InterPro" id="IPR050153">
    <property type="entry name" value="Metal_Ion_Import_ABC"/>
</dbReference>
<gene>
    <name evidence="5" type="primary">fecE</name>
    <name evidence="5" type="ORF">KL86DPRO_20002</name>
</gene>
<evidence type="ECO:0000256" key="2">
    <source>
        <dbReference type="ARBA" id="ARBA00022741"/>
    </source>
</evidence>
<dbReference type="Gene3D" id="3.40.50.300">
    <property type="entry name" value="P-loop containing nucleotide triphosphate hydrolases"/>
    <property type="match status" value="1"/>
</dbReference>
<dbReference type="GO" id="GO:0005524">
    <property type="term" value="F:ATP binding"/>
    <property type="evidence" value="ECO:0007669"/>
    <property type="project" value="UniProtKB-KW"/>
</dbReference>
<keyword evidence="3 5" id="KW-0067">ATP-binding</keyword>
<keyword evidence="1" id="KW-0813">Transport</keyword>
<evidence type="ECO:0000259" key="4">
    <source>
        <dbReference type="PROSITE" id="PS50893"/>
    </source>
</evidence>
<dbReference type="SUPFAM" id="SSF52540">
    <property type="entry name" value="P-loop containing nucleoside triphosphate hydrolases"/>
    <property type="match status" value="1"/>
</dbReference>
<dbReference type="InterPro" id="IPR003439">
    <property type="entry name" value="ABC_transporter-like_ATP-bd"/>
</dbReference>
<dbReference type="AlphaFoldDB" id="A0A212JT17"/>
<dbReference type="Pfam" id="PF00005">
    <property type="entry name" value="ABC_tran"/>
    <property type="match status" value="1"/>
</dbReference>
<keyword evidence="2" id="KW-0547">Nucleotide-binding</keyword>
<reference evidence="5" key="1">
    <citation type="submission" date="2016-04" db="EMBL/GenBank/DDBJ databases">
        <authorList>
            <person name="Evans L.H."/>
            <person name="Alamgir A."/>
            <person name="Owens N."/>
            <person name="Weber N.D."/>
            <person name="Virtaneva K."/>
            <person name="Barbian K."/>
            <person name="Babar A."/>
            <person name="Rosenke K."/>
        </authorList>
    </citation>
    <scope>NUCLEOTIDE SEQUENCE</scope>
    <source>
        <strain evidence="5">86</strain>
    </source>
</reference>
<sequence length="269" mass="29050">MGTDHSVTPHSGPYALSVENVRFRYGVKDVLRDISFAVPRGNICGLFGPNGSGKTTLFRCCLGLLAPQSGTILLEGHDVARLGIAHLARHMAYVPQEHKTGFPFLVREVVAMGRTPHMSGFFRLSKKDMAIVEKALDLVGITELANEPCTALSGGQRQLVSLARALAQEAPLMLLDEPTSALDFSNQMVVWQALRRIAGQGVTVLVCCHDPNHILWFCDEVAVLHQGRVAAAGKSRETLTAALLRMLYGTDIEVCAVDGRPLVRPAGGD</sequence>
<dbReference type="InterPro" id="IPR027417">
    <property type="entry name" value="P-loop_NTPase"/>
</dbReference>
<dbReference type="PANTHER" id="PTHR42734">
    <property type="entry name" value="METAL TRANSPORT SYSTEM ATP-BINDING PROTEIN TM_0124-RELATED"/>
    <property type="match status" value="1"/>
</dbReference>
<dbReference type="PANTHER" id="PTHR42734:SF19">
    <property type="entry name" value="IRON COMPOUNDS ABC TRANSPORTER, ATP-BINDING PROTEIN"/>
    <property type="match status" value="1"/>
</dbReference>
<dbReference type="PROSITE" id="PS50893">
    <property type="entry name" value="ABC_TRANSPORTER_2"/>
    <property type="match status" value="1"/>
</dbReference>
<feature type="domain" description="ABC transporter" evidence="4">
    <location>
        <begin position="16"/>
        <end position="251"/>
    </location>
</feature>
<organism evidence="5">
    <name type="scientific">uncultured delta proteobacterium</name>
    <dbReference type="NCBI Taxonomy" id="34034"/>
    <lineage>
        <taxon>Bacteria</taxon>
        <taxon>Deltaproteobacteria</taxon>
        <taxon>environmental samples</taxon>
    </lineage>
</organism>
<name>A0A212JT17_9DELT</name>
<dbReference type="PROSITE" id="PS00211">
    <property type="entry name" value="ABC_TRANSPORTER_1"/>
    <property type="match status" value="1"/>
</dbReference>
<dbReference type="InterPro" id="IPR017871">
    <property type="entry name" value="ABC_transporter-like_CS"/>
</dbReference>
<protein>
    <submittedName>
        <fullName evidence="5">Fe(3+) dicitrate transport ATP-binding protein FecE</fullName>
    </submittedName>
</protein>